<feature type="transmembrane region" description="Helical" evidence="6">
    <location>
        <begin position="108"/>
        <end position="129"/>
    </location>
</feature>
<dbReference type="Proteomes" id="UP000291838">
    <property type="component" value="Unassembled WGS sequence"/>
</dbReference>
<accession>A0A4Q2RX29</accession>
<evidence type="ECO:0000256" key="5">
    <source>
        <dbReference type="ARBA" id="ARBA00023136"/>
    </source>
</evidence>
<protein>
    <submittedName>
        <fullName evidence="7">Tryptophan-rich sensory protein</fullName>
    </submittedName>
</protein>
<dbReference type="OrthoDB" id="9795496at2"/>
<dbReference type="EMBL" id="SDWS01000002">
    <property type="protein sequence ID" value="RYB92515.1"/>
    <property type="molecule type" value="Genomic_DNA"/>
</dbReference>
<dbReference type="PIRSF" id="PIRSF005859">
    <property type="entry name" value="PBR"/>
    <property type="match status" value="1"/>
</dbReference>
<evidence type="ECO:0000256" key="1">
    <source>
        <dbReference type="ARBA" id="ARBA00004141"/>
    </source>
</evidence>
<gene>
    <name evidence="7" type="ORF">EUA06_06090</name>
</gene>
<evidence type="ECO:0000256" key="3">
    <source>
        <dbReference type="ARBA" id="ARBA00022692"/>
    </source>
</evidence>
<comment type="subcellular location">
    <subcellularLocation>
        <location evidence="1">Membrane</location>
        <topology evidence="1">Multi-pass membrane protein</topology>
    </subcellularLocation>
</comment>
<organism evidence="7 8">
    <name type="scientific">Nocardioides glacieisoli</name>
    <dbReference type="NCBI Taxonomy" id="1168730"/>
    <lineage>
        <taxon>Bacteria</taxon>
        <taxon>Bacillati</taxon>
        <taxon>Actinomycetota</taxon>
        <taxon>Actinomycetes</taxon>
        <taxon>Propionibacteriales</taxon>
        <taxon>Nocardioidaceae</taxon>
        <taxon>Nocardioides</taxon>
    </lineage>
</organism>
<dbReference type="AlphaFoldDB" id="A0A4Q2RX29"/>
<sequence>MSSRDASVVPPTRTWLTLVPFLVAVAVAAGVGGVAAAGSQATYRALELPPYAPPSWLFGPVWTVLYLMIGVAGWMLWRAGGWDRVMWLWVVQLVLNLLWTPLFFAADLYTVALVEIVALAASIALLVAWSWNRSRVAAWLLVPYLAWVCFATALNAGIVVLN</sequence>
<dbReference type="PANTHER" id="PTHR10057">
    <property type="entry name" value="PERIPHERAL-TYPE BENZODIAZEPINE RECEPTOR"/>
    <property type="match status" value="1"/>
</dbReference>
<keyword evidence="8" id="KW-1185">Reference proteome</keyword>
<keyword evidence="3 6" id="KW-0812">Transmembrane</keyword>
<dbReference type="RefSeq" id="WP_129474120.1">
    <property type="nucleotide sequence ID" value="NZ_SDWS01000002.1"/>
</dbReference>
<evidence type="ECO:0000313" key="8">
    <source>
        <dbReference type="Proteomes" id="UP000291838"/>
    </source>
</evidence>
<comment type="caution">
    <text evidence="7">The sequence shown here is derived from an EMBL/GenBank/DDBJ whole genome shotgun (WGS) entry which is preliminary data.</text>
</comment>
<keyword evidence="5 6" id="KW-0472">Membrane</keyword>
<dbReference type="PANTHER" id="PTHR10057:SF0">
    <property type="entry name" value="TRANSLOCATOR PROTEIN"/>
    <property type="match status" value="1"/>
</dbReference>
<keyword evidence="4 6" id="KW-1133">Transmembrane helix</keyword>
<evidence type="ECO:0000313" key="7">
    <source>
        <dbReference type="EMBL" id="RYB92515.1"/>
    </source>
</evidence>
<evidence type="ECO:0000256" key="2">
    <source>
        <dbReference type="ARBA" id="ARBA00007524"/>
    </source>
</evidence>
<proteinExistence type="inferred from homology"/>
<evidence type="ECO:0000256" key="6">
    <source>
        <dbReference type="SAM" id="Phobius"/>
    </source>
</evidence>
<name>A0A4Q2RX29_9ACTN</name>
<feature type="transmembrane region" description="Helical" evidence="6">
    <location>
        <begin position="60"/>
        <end position="77"/>
    </location>
</feature>
<dbReference type="Pfam" id="PF03073">
    <property type="entry name" value="TspO_MBR"/>
    <property type="match status" value="1"/>
</dbReference>
<reference evidence="7 8" key="1">
    <citation type="submission" date="2019-01" db="EMBL/GenBank/DDBJ databases">
        <title>Novel species of Nocardioides.</title>
        <authorList>
            <person name="Liu Q."/>
            <person name="Xin Y.-H."/>
        </authorList>
    </citation>
    <scope>NUCLEOTIDE SEQUENCE [LARGE SCALE GENOMIC DNA]</scope>
    <source>
        <strain evidence="7 8">HLT3-15</strain>
    </source>
</reference>
<dbReference type="CDD" id="cd15904">
    <property type="entry name" value="TSPO_MBR"/>
    <property type="match status" value="1"/>
</dbReference>
<dbReference type="InterPro" id="IPR038330">
    <property type="entry name" value="TspO/MBR-related_sf"/>
</dbReference>
<dbReference type="InterPro" id="IPR004307">
    <property type="entry name" value="TspO_MBR"/>
</dbReference>
<evidence type="ECO:0000256" key="4">
    <source>
        <dbReference type="ARBA" id="ARBA00022989"/>
    </source>
</evidence>
<dbReference type="GO" id="GO:0033013">
    <property type="term" value="P:tetrapyrrole metabolic process"/>
    <property type="evidence" value="ECO:0007669"/>
    <property type="project" value="UniProtKB-ARBA"/>
</dbReference>
<dbReference type="FunFam" id="1.20.1260.100:FF:000001">
    <property type="entry name" value="translocator protein 2"/>
    <property type="match status" value="1"/>
</dbReference>
<comment type="similarity">
    <text evidence="2">Belongs to the TspO/BZRP family.</text>
</comment>
<dbReference type="Gene3D" id="1.20.1260.100">
    <property type="entry name" value="TspO/MBR protein"/>
    <property type="match status" value="1"/>
</dbReference>
<feature type="transmembrane region" description="Helical" evidence="6">
    <location>
        <begin position="136"/>
        <end position="161"/>
    </location>
</feature>
<dbReference type="GO" id="GO:0016020">
    <property type="term" value="C:membrane"/>
    <property type="evidence" value="ECO:0007669"/>
    <property type="project" value="UniProtKB-SubCell"/>
</dbReference>
<feature type="transmembrane region" description="Helical" evidence="6">
    <location>
        <begin position="84"/>
        <end position="102"/>
    </location>
</feature>